<dbReference type="AlphaFoldDB" id="A0A1I4Y8I9"/>
<organism evidence="2 3">
    <name type="scientific">Flavobacterium succinicans</name>
    <dbReference type="NCBI Taxonomy" id="29536"/>
    <lineage>
        <taxon>Bacteria</taxon>
        <taxon>Pseudomonadati</taxon>
        <taxon>Bacteroidota</taxon>
        <taxon>Flavobacteriia</taxon>
        <taxon>Flavobacteriales</taxon>
        <taxon>Flavobacteriaceae</taxon>
        <taxon>Flavobacterium</taxon>
    </lineage>
</organism>
<dbReference type="STRING" id="29536.FLB_02560"/>
<sequence>MKASLTFIIYHSSKKLPEHWDTIASNNTFLQRDYLEILEVSCPDNMQCFFIGIFDSDKLVGVAISQFLDLKKLASFGERDKCIKTILRNFLFKQFSSHVLFLGNCMLTGENAYAFSPSIPFEQGITALFEARKNIEKKLKEQKIQVHLLTSKDFSKSEIEKINQTPFRSVFQFTTQPNMIFSIPEHWKTEQDYIQALNKKYRDQYKRARKKSEGLTKRKLSLDEIEQHQTLIYELYYHVAKNAPFNSFFLSKNHFIELKRIWKDDFLFYGYFIENKLVGFNTLIKNSEAMDTYFLGYDEKIQREKMLYLNMLYDMIAYSIKKEFKTIIFARTALEIKSSVGAKPETMFGLMEHKNPIINYFLPHLFKYLEPKTIWIERNPFK</sequence>
<dbReference type="InterPro" id="IPR016181">
    <property type="entry name" value="Acyl_CoA_acyltransferase"/>
</dbReference>
<gene>
    <name evidence="2" type="ORF">SAMN05444143_1112</name>
</gene>
<dbReference type="Gene3D" id="3.40.630.30">
    <property type="match status" value="1"/>
</dbReference>
<reference evidence="3" key="1">
    <citation type="submission" date="2016-10" db="EMBL/GenBank/DDBJ databases">
        <authorList>
            <person name="Varghese N."/>
            <person name="Submissions S."/>
        </authorList>
    </citation>
    <scope>NUCLEOTIDE SEQUENCE [LARGE SCALE GENOMIC DNA]</scope>
    <source>
        <strain evidence="3">DSM 4002</strain>
    </source>
</reference>
<protein>
    <recommendedName>
        <fullName evidence="4">8-amino-7-oxononanoate synthase</fullName>
    </recommendedName>
</protein>
<dbReference type="eggNOG" id="COG3146">
    <property type="taxonomic scope" value="Bacteria"/>
</dbReference>
<proteinExistence type="predicted"/>
<evidence type="ECO:0000256" key="1">
    <source>
        <dbReference type="SAM" id="Coils"/>
    </source>
</evidence>
<feature type="coiled-coil region" evidence="1">
    <location>
        <begin position="125"/>
        <end position="152"/>
    </location>
</feature>
<keyword evidence="1" id="KW-0175">Coiled coil</keyword>
<dbReference type="EMBL" id="FOUT01000011">
    <property type="protein sequence ID" value="SFN34315.1"/>
    <property type="molecule type" value="Genomic_DNA"/>
</dbReference>
<evidence type="ECO:0008006" key="4">
    <source>
        <dbReference type="Google" id="ProtNLM"/>
    </source>
</evidence>
<evidence type="ECO:0000313" key="2">
    <source>
        <dbReference type="EMBL" id="SFN34315.1"/>
    </source>
</evidence>
<evidence type="ECO:0000313" key="3">
    <source>
        <dbReference type="Proteomes" id="UP000182961"/>
    </source>
</evidence>
<dbReference type="Proteomes" id="UP000182961">
    <property type="component" value="Unassembled WGS sequence"/>
</dbReference>
<dbReference type="SUPFAM" id="SSF55729">
    <property type="entry name" value="Acyl-CoA N-acyltransferases (Nat)"/>
    <property type="match status" value="1"/>
</dbReference>
<accession>A0A1I4Y8I9</accession>
<keyword evidence="3" id="KW-1185">Reference proteome</keyword>
<name>A0A1I4Y8I9_9FLAO</name>
<dbReference type="RefSeq" id="WP_024981991.1">
    <property type="nucleotide sequence ID" value="NZ_CBCRUM010000016.1"/>
</dbReference>